<sequence>MLVDRRGNFAHKCAQAWSWLILATTSVSVQVKGLDQLDPKPPYVFVSNHQSIYDFPILITSIPFQLRILAKSSLRVFPVLGWHLQHTGHLLIDRSRAGRATLASVASLMGRGHSLILFPEGTRSINGKVLRFKPGIFSLAIEANLPVVPVAVIGSRHVMRKGRLMTCPGNVELVVHQPLSTVGLGRSDARGFSTRVHEIITDTVCLHDRVTRRTADSIVEAAG</sequence>
<dbReference type="PANTHER" id="PTHR10434">
    <property type="entry name" value="1-ACYL-SN-GLYCEROL-3-PHOSPHATE ACYLTRANSFERASE"/>
    <property type="match status" value="1"/>
</dbReference>
<evidence type="ECO:0000256" key="2">
    <source>
        <dbReference type="ARBA" id="ARBA00008655"/>
    </source>
</evidence>
<keyword evidence="3" id="KW-0444">Lipid biosynthesis</keyword>
<proteinExistence type="inferred from homology"/>
<organism evidence="8">
    <name type="scientific">marine metagenome</name>
    <dbReference type="NCBI Taxonomy" id="408172"/>
    <lineage>
        <taxon>unclassified sequences</taxon>
        <taxon>metagenomes</taxon>
        <taxon>ecological metagenomes</taxon>
    </lineage>
</organism>
<evidence type="ECO:0000256" key="5">
    <source>
        <dbReference type="ARBA" id="ARBA00023098"/>
    </source>
</evidence>
<evidence type="ECO:0000256" key="4">
    <source>
        <dbReference type="ARBA" id="ARBA00022679"/>
    </source>
</evidence>
<dbReference type="InterPro" id="IPR004552">
    <property type="entry name" value="AGP_acyltrans"/>
</dbReference>
<keyword evidence="4" id="KW-0808">Transferase</keyword>
<evidence type="ECO:0000313" key="8">
    <source>
        <dbReference type="EMBL" id="SVB18557.1"/>
    </source>
</evidence>
<dbReference type="GO" id="GO:0003841">
    <property type="term" value="F:1-acylglycerol-3-phosphate O-acyltransferase activity"/>
    <property type="evidence" value="ECO:0007669"/>
    <property type="project" value="InterPro"/>
</dbReference>
<keyword evidence="6" id="KW-0012">Acyltransferase</keyword>
<protein>
    <recommendedName>
        <fullName evidence="7">Phospholipid/glycerol acyltransferase domain-containing protein</fullName>
    </recommendedName>
</protein>
<accession>A0A382BZE8</accession>
<evidence type="ECO:0000256" key="6">
    <source>
        <dbReference type="ARBA" id="ARBA00023315"/>
    </source>
</evidence>
<dbReference type="NCBIfam" id="TIGR00530">
    <property type="entry name" value="AGP_acyltrn"/>
    <property type="match status" value="1"/>
</dbReference>
<dbReference type="SUPFAM" id="SSF69593">
    <property type="entry name" value="Glycerol-3-phosphate (1)-acyltransferase"/>
    <property type="match status" value="1"/>
</dbReference>
<evidence type="ECO:0000256" key="3">
    <source>
        <dbReference type="ARBA" id="ARBA00022516"/>
    </source>
</evidence>
<reference evidence="8" key="1">
    <citation type="submission" date="2018-05" db="EMBL/GenBank/DDBJ databases">
        <authorList>
            <person name="Lanie J.A."/>
            <person name="Ng W.-L."/>
            <person name="Kazmierczak K.M."/>
            <person name="Andrzejewski T.M."/>
            <person name="Davidsen T.M."/>
            <person name="Wayne K.J."/>
            <person name="Tettelin H."/>
            <person name="Glass J.I."/>
            <person name="Rusch D."/>
            <person name="Podicherti R."/>
            <person name="Tsui H.-C.T."/>
            <person name="Winkler M.E."/>
        </authorList>
    </citation>
    <scope>NUCLEOTIDE SEQUENCE</scope>
</reference>
<dbReference type="InterPro" id="IPR002123">
    <property type="entry name" value="Plipid/glycerol_acylTrfase"/>
</dbReference>
<name>A0A382BZE8_9ZZZZ</name>
<evidence type="ECO:0000259" key="7">
    <source>
        <dbReference type="SMART" id="SM00563"/>
    </source>
</evidence>
<dbReference type="GO" id="GO:0016020">
    <property type="term" value="C:membrane"/>
    <property type="evidence" value="ECO:0007669"/>
    <property type="project" value="InterPro"/>
</dbReference>
<dbReference type="CDD" id="cd07989">
    <property type="entry name" value="LPLAT_AGPAT-like"/>
    <property type="match status" value="1"/>
</dbReference>
<dbReference type="GO" id="GO:0006654">
    <property type="term" value="P:phosphatidic acid biosynthetic process"/>
    <property type="evidence" value="ECO:0007669"/>
    <property type="project" value="TreeGrafter"/>
</dbReference>
<dbReference type="SMART" id="SM00563">
    <property type="entry name" value="PlsC"/>
    <property type="match status" value="1"/>
</dbReference>
<evidence type="ECO:0000256" key="1">
    <source>
        <dbReference type="ARBA" id="ARBA00005189"/>
    </source>
</evidence>
<dbReference type="AlphaFoldDB" id="A0A382BZE8"/>
<comment type="pathway">
    <text evidence="1">Lipid metabolism.</text>
</comment>
<dbReference type="PANTHER" id="PTHR10434:SF64">
    <property type="entry name" value="1-ACYL-SN-GLYCEROL-3-PHOSPHATE ACYLTRANSFERASE-RELATED"/>
    <property type="match status" value="1"/>
</dbReference>
<dbReference type="Pfam" id="PF01553">
    <property type="entry name" value="Acyltransferase"/>
    <property type="match status" value="1"/>
</dbReference>
<dbReference type="EMBL" id="UINC01031852">
    <property type="protein sequence ID" value="SVB18557.1"/>
    <property type="molecule type" value="Genomic_DNA"/>
</dbReference>
<gene>
    <name evidence="8" type="ORF">METZ01_LOCUS171411</name>
</gene>
<feature type="domain" description="Phospholipid/glycerol acyltransferase" evidence="7">
    <location>
        <begin position="43"/>
        <end position="155"/>
    </location>
</feature>
<comment type="similarity">
    <text evidence="2">Belongs to the 1-acyl-sn-glycerol-3-phosphate acyltransferase family.</text>
</comment>
<keyword evidence="5" id="KW-0443">Lipid metabolism</keyword>